<sequence>VLIKSIPLIEIVLIILNGRESGRSNLICNHLRAGVGDGAGAEDWFFLSRSNALTISLSSDTSDEIDGVEELVFTLATTALVHD</sequence>
<reference evidence="1" key="1">
    <citation type="journal article" date="2019" name="Sci. Rep.">
        <title>Draft genome of Tanacetum cinerariifolium, the natural source of mosquito coil.</title>
        <authorList>
            <person name="Yamashiro T."/>
            <person name="Shiraishi A."/>
            <person name="Satake H."/>
            <person name="Nakayama K."/>
        </authorList>
    </citation>
    <scope>NUCLEOTIDE SEQUENCE</scope>
</reference>
<organism evidence="1">
    <name type="scientific">Tanacetum cinerariifolium</name>
    <name type="common">Dalmatian daisy</name>
    <name type="synonym">Chrysanthemum cinerariifolium</name>
    <dbReference type="NCBI Taxonomy" id="118510"/>
    <lineage>
        <taxon>Eukaryota</taxon>
        <taxon>Viridiplantae</taxon>
        <taxon>Streptophyta</taxon>
        <taxon>Embryophyta</taxon>
        <taxon>Tracheophyta</taxon>
        <taxon>Spermatophyta</taxon>
        <taxon>Magnoliopsida</taxon>
        <taxon>eudicotyledons</taxon>
        <taxon>Gunneridae</taxon>
        <taxon>Pentapetalae</taxon>
        <taxon>asterids</taxon>
        <taxon>campanulids</taxon>
        <taxon>Asterales</taxon>
        <taxon>Asteraceae</taxon>
        <taxon>Asteroideae</taxon>
        <taxon>Anthemideae</taxon>
        <taxon>Anthemidinae</taxon>
        <taxon>Tanacetum</taxon>
    </lineage>
</organism>
<accession>A0A699V1P0</accession>
<protein>
    <submittedName>
        <fullName evidence="1">Uncharacterized protein</fullName>
    </submittedName>
</protein>
<feature type="non-terminal residue" evidence="1">
    <location>
        <position position="1"/>
    </location>
</feature>
<dbReference type="EMBL" id="BKCJ011387627">
    <property type="protein sequence ID" value="GFD28670.1"/>
    <property type="molecule type" value="Genomic_DNA"/>
</dbReference>
<comment type="caution">
    <text evidence="1">The sequence shown here is derived from an EMBL/GenBank/DDBJ whole genome shotgun (WGS) entry which is preliminary data.</text>
</comment>
<name>A0A699V1P0_TANCI</name>
<gene>
    <name evidence="1" type="ORF">Tci_900639</name>
</gene>
<dbReference type="AlphaFoldDB" id="A0A699V1P0"/>
<proteinExistence type="predicted"/>
<evidence type="ECO:0000313" key="1">
    <source>
        <dbReference type="EMBL" id="GFD28670.1"/>
    </source>
</evidence>